<dbReference type="AlphaFoldDB" id="A0AA87CTJ8"/>
<accession>A0AA87CTJ8</accession>
<evidence type="ECO:0000313" key="2">
    <source>
        <dbReference type="Proteomes" id="UP000004506"/>
    </source>
</evidence>
<protein>
    <submittedName>
        <fullName evidence="1">Uncharacterized protein</fullName>
    </submittedName>
</protein>
<dbReference type="Proteomes" id="UP000004506">
    <property type="component" value="Unassembled WGS sequence"/>
</dbReference>
<proteinExistence type="predicted"/>
<comment type="caution">
    <text evidence="1">The sequence shown here is derived from an EMBL/GenBank/DDBJ whole genome shotgun (WGS) entry which is preliminary data.</text>
</comment>
<reference evidence="2" key="2">
    <citation type="submission" date="2008-04" db="EMBL/GenBank/DDBJ databases">
        <title>Draft genome sequence of Providencia stuartii(ATCC 25827).</title>
        <authorList>
            <person name="Sudarsanam P."/>
            <person name="Ley R."/>
            <person name="Guruge J."/>
            <person name="Turnbaugh P.J."/>
            <person name="Mahowald M."/>
            <person name="Liep D."/>
            <person name="Gordon J."/>
        </authorList>
    </citation>
    <scope>NUCLEOTIDE SEQUENCE [LARGE SCALE GENOMIC DNA]</scope>
    <source>
        <strain evidence="2">ATCC 25827</strain>
    </source>
</reference>
<sequence length="53" mass="6200">MFHTVAGECFDNNLSPTHIKNRIRHNELNKLFIISKCNALDINFLILEQFLVN</sequence>
<gene>
    <name evidence="1" type="ORF">PROSTU_03105</name>
</gene>
<organism evidence="1 2">
    <name type="scientific">Providencia stuartii ATCC 25827</name>
    <dbReference type="NCBI Taxonomy" id="471874"/>
    <lineage>
        <taxon>Bacteria</taxon>
        <taxon>Pseudomonadati</taxon>
        <taxon>Pseudomonadota</taxon>
        <taxon>Gammaproteobacteria</taxon>
        <taxon>Enterobacterales</taxon>
        <taxon>Morganellaceae</taxon>
        <taxon>Providencia</taxon>
    </lineage>
</organism>
<reference evidence="1 2" key="3">
    <citation type="submission" date="2008-05" db="EMBL/GenBank/DDBJ databases">
        <authorList>
            <person name="Fulton L."/>
            <person name="Clifton S."/>
            <person name="Fulton B."/>
            <person name="Xu J."/>
            <person name="Minx P."/>
            <person name="Pepin K.H."/>
            <person name="Johnson M."/>
            <person name="Thiruvilangam P."/>
            <person name="Bhonagiri V."/>
            <person name="Nash W.E."/>
            <person name="Mardis E.R."/>
            <person name="Wilson R.K."/>
        </authorList>
    </citation>
    <scope>NUCLEOTIDE SEQUENCE [LARGE SCALE GENOMIC DNA]</scope>
    <source>
        <strain evidence="1 2">ATCC 25827</strain>
    </source>
</reference>
<dbReference type="EMBL" id="ABJD02000101">
    <property type="protein sequence ID" value="EDU59910.1"/>
    <property type="molecule type" value="Genomic_DNA"/>
</dbReference>
<reference evidence="2" key="1">
    <citation type="submission" date="2008-04" db="EMBL/GenBank/DDBJ databases">
        <title>Draft genome sequence of Providencia stuartii (ATCC 25827).</title>
        <authorList>
            <person name="Sudarsanam P."/>
            <person name="Ley R."/>
            <person name="Guruge J."/>
            <person name="Turnbaugh P.J."/>
            <person name="Mahowald M."/>
            <person name="Liep D."/>
            <person name="Gordon J."/>
        </authorList>
    </citation>
    <scope>NUCLEOTIDE SEQUENCE [LARGE SCALE GENOMIC DNA]</scope>
    <source>
        <strain evidence="2">ATCC 25827</strain>
    </source>
</reference>
<name>A0AA87CTJ8_PROST</name>
<evidence type="ECO:0000313" key="1">
    <source>
        <dbReference type="EMBL" id="EDU59910.1"/>
    </source>
</evidence>